<evidence type="ECO:0000313" key="3">
    <source>
        <dbReference type="Proteomes" id="UP001589718"/>
    </source>
</evidence>
<organism evidence="2 3">
    <name type="scientific">Streptomyces cremeus</name>
    <dbReference type="NCBI Taxonomy" id="66881"/>
    <lineage>
        <taxon>Bacteria</taxon>
        <taxon>Bacillati</taxon>
        <taxon>Actinomycetota</taxon>
        <taxon>Actinomycetes</taxon>
        <taxon>Kitasatosporales</taxon>
        <taxon>Streptomycetaceae</taxon>
        <taxon>Streptomyces</taxon>
    </lineage>
</organism>
<dbReference type="EMBL" id="JBHMCR010000006">
    <property type="protein sequence ID" value="MFB9520601.1"/>
    <property type="molecule type" value="Genomic_DNA"/>
</dbReference>
<dbReference type="Proteomes" id="UP001589718">
    <property type="component" value="Unassembled WGS sequence"/>
</dbReference>
<gene>
    <name evidence="2" type="ORF">ACFFTU_11640</name>
</gene>
<comment type="caution">
    <text evidence="2">The sequence shown here is derived from an EMBL/GenBank/DDBJ whole genome shotgun (WGS) entry which is preliminary data.</text>
</comment>
<evidence type="ECO:0000313" key="2">
    <source>
        <dbReference type="EMBL" id="MFB9520601.1"/>
    </source>
</evidence>
<name>A0ABV5PBN3_STRCM</name>
<proteinExistence type="predicted"/>
<protein>
    <submittedName>
        <fullName evidence="2">Uncharacterized protein</fullName>
    </submittedName>
</protein>
<feature type="region of interest" description="Disordered" evidence="1">
    <location>
        <begin position="19"/>
        <end position="50"/>
    </location>
</feature>
<sequence length="70" mass="7612">MPSTARAWLAALTAEYGTEGTLHLPHEPAASPAPEGGEEDEEDTEKPTLSAELSARVAEYNRQRRMFGGR</sequence>
<accession>A0ABV5PBN3</accession>
<reference evidence="2 3" key="1">
    <citation type="submission" date="2024-09" db="EMBL/GenBank/DDBJ databases">
        <authorList>
            <person name="Sun Q."/>
            <person name="Mori K."/>
        </authorList>
    </citation>
    <scope>NUCLEOTIDE SEQUENCE [LARGE SCALE GENOMIC DNA]</scope>
    <source>
        <strain evidence="2 3">JCM 4362</strain>
    </source>
</reference>
<dbReference type="RefSeq" id="WP_345223942.1">
    <property type="nucleotide sequence ID" value="NZ_BAAAXE010000013.1"/>
</dbReference>
<evidence type="ECO:0000256" key="1">
    <source>
        <dbReference type="SAM" id="MobiDB-lite"/>
    </source>
</evidence>
<keyword evidence="3" id="KW-1185">Reference proteome</keyword>